<name>I4EYL8_MODI5</name>
<feature type="transmembrane region" description="Helical" evidence="1">
    <location>
        <begin position="91"/>
        <end position="112"/>
    </location>
</feature>
<feature type="transmembrane region" description="Helical" evidence="1">
    <location>
        <begin position="40"/>
        <end position="60"/>
    </location>
</feature>
<dbReference type="PANTHER" id="PTHR34989">
    <property type="entry name" value="PROTEIN HDED"/>
    <property type="match status" value="1"/>
</dbReference>
<dbReference type="Proteomes" id="UP000006461">
    <property type="component" value="Chromosome"/>
</dbReference>
<keyword evidence="3" id="KW-1185">Reference proteome</keyword>
<feature type="transmembrane region" description="Helical" evidence="1">
    <location>
        <begin position="124"/>
        <end position="143"/>
    </location>
</feature>
<dbReference type="Pfam" id="PF03729">
    <property type="entry name" value="DUF308"/>
    <property type="match status" value="1"/>
</dbReference>
<organism evidence="2 3">
    <name type="scientific">Modestobacter italicus (strain DSM 44449 / CECT 9708 / BC 501)</name>
    <dbReference type="NCBI Taxonomy" id="2732864"/>
    <lineage>
        <taxon>Bacteria</taxon>
        <taxon>Bacillati</taxon>
        <taxon>Actinomycetota</taxon>
        <taxon>Actinomycetes</taxon>
        <taxon>Geodermatophilales</taxon>
        <taxon>Geodermatophilaceae</taxon>
        <taxon>Modestobacter</taxon>
    </lineage>
</organism>
<keyword evidence="1" id="KW-0472">Membrane</keyword>
<feature type="transmembrane region" description="Helical" evidence="1">
    <location>
        <begin position="67"/>
        <end position="85"/>
    </location>
</feature>
<sequence>MTDVVVRRRRSGVDIVMGVLLVIVGLVVLAHVVWSTVVSVVFLGWLALVGGVVALVAAVFSIGRGGFWATALSGGLLLVRGLMLLRHTGAAILALTLLAGSLFLAGGIVRLVMAFDRGAPRAALLLSGVVSAVLGLVVLVNWVAASFTLLGVLLGAQALTDGIMLVLFGSARVDRRPELVGADRVER</sequence>
<dbReference type="eggNOG" id="COG3247">
    <property type="taxonomic scope" value="Bacteria"/>
</dbReference>
<evidence type="ECO:0000313" key="3">
    <source>
        <dbReference type="Proteomes" id="UP000006461"/>
    </source>
</evidence>
<dbReference type="OrthoDB" id="5224162at2"/>
<feature type="transmembrane region" description="Helical" evidence="1">
    <location>
        <begin position="12"/>
        <end position="34"/>
    </location>
</feature>
<gene>
    <name evidence="2" type="ordered locus">MODMU_3055</name>
</gene>
<evidence type="ECO:0008006" key="4">
    <source>
        <dbReference type="Google" id="ProtNLM"/>
    </source>
</evidence>
<dbReference type="InterPro" id="IPR005325">
    <property type="entry name" value="DUF308_memb"/>
</dbReference>
<keyword evidence="1" id="KW-1133">Transmembrane helix</keyword>
<evidence type="ECO:0000256" key="1">
    <source>
        <dbReference type="SAM" id="Phobius"/>
    </source>
</evidence>
<dbReference type="PANTHER" id="PTHR34989:SF1">
    <property type="entry name" value="PROTEIN HDED"/>
    <property type="match status" value="1"/>
</dbReference>
<feature type="transmembrane region" description="Helical" evidence="1">
    <location>
        <begin position="149"/>
        <end position="168"/>
    </location>
</feature>
<accession>I4EYL8</accession>
<dbReference type="EMBL" id="FO203431">
    <property type="protein sequence ID" value="CCH88481.1"/>
    <property type="molecule type" value="Genomic_DNA"/>
</dbReference>
<dbReference type="InterPro" id="IPR052712">
    <property type="entry name" value="Acid_resist_chaperone_HdeD"/>
</dbReference>
<protein>
    <recommendedName>
        <fullName evidence="4">Sulfate permease</fullName>
    </recommendedName>
</protein>
<proteinExistence type="predicted"/>
<reference evidence="2 3" key="1">
    <citation type="journal article" date="2012" name="J. Bacteriol.">
        <title>Genome Sequence of Radiation-Resistant Modestobacter marinus Strain BC501, a Representative Actinobacterium That Thrives on Calcareous Stone Surfaces.</title>
        <authorList>
            <person name="Normand P."/>
            <person name="Gury J."/>
            <person name="Pujic P."/>
            <person name="Chouaia B."/>
            <person name="Crotti E."/>
            <person name="Brusetti L."/>
            <person name="Daffonchio D."/>
            <person name="Vacherie B."/>
            <person name="Barbe V."/>
            <person name="Medigue C."/>
            <person name="Calteau A."/>
            <person name="Ghodhbane-Gtari F."/>
            <person name="Essoussi I."/>
            <person name="Nouioui I."/>
            <person name="Abbassi-Ghozzi I."/>
            <person name="Gtari M."/>
        </authorList>
    </citation>
    <scope>NUCLEOTIDE SEQUENCE [LARGE SCALE GENOMIC DNA]</scope>
    <source>
        <strain evidence="3">BC 501</strain>
    </source>
</reference>
<dbReference type="STRING" id="477641.MODMU_3055"/>
<dbReference type="AlphaFoldDB" id="I4EYL8"/>
<keyword evidence="1" id="KW-0812">Transmembrane</keyword>
<dbReference type="HOGENOM" id="CLU_091585_2_3_11"/>
<dbReference type="KEGG" id="mmar:MODMU_3055"/>
<evidence type="ECO:0000313" key="2">
    <source>
        <dbReference type="EMBL" id="CCH88481.1"/>
    </source>
</evidence>
<dbReference type="GO" id="GO:0005886">
    <property type="term" value="C:plasma membrane"/>
    <property type="evidence" value="ECO:0007669"/>
    <property type="project" value="TreeGrafter"/>
</dbReference>
<dbReference type="OMA" id="HAFWTKG"/>